<protein>
    <submittedName>
        <fullName evidence="2">Ketosynthase</fullName>
    </submittedName>
</protein>
<accession>A0ABS8U6S2</accession>
<dbReference type="EMBL" id="JAJQKU010000001">
    <property type="protein sequence ID" value="MCD9095442.1"/>
    <property type="molecule type" value="Genomic_DNA"/>
</dbReference>
<dbReference type="Proteomes" id="UP001430360">
    <property type="component" value="Unassembled WGS sequence"/>
</dbReference>
<keyword evidence="1" id="KW-0472">Membrane</keyword>
<keyword evidence="3" id="KW-1185">Reference proteome</keyword>
<reference evidence="2" key="1">
    <citation type="submission" date="2021-12" db="EMBL/GenBank/DDBJ databases">
        <authorList>
            <person name="Ulrich A."/>
        </authorList>
    </citation>
    <scope>NUCLEOTIDE SEQUENCE</scope>
    <source>
        <strain evidence="2">A1P009</strain>
    </source>
</reference>
<sequence length="228" mass="24793">MILLLQLLLGLGYTALAHLASRWHHDGLALGALVLLIAMVVIEPLLARRPWAFIATPLLGWGAWALYAAGHAALPLLLVPVVFVVAIAWLFARTLRAGSVPLITRIVLGIEGGDGPEALGPDLRRYTRILTAAWAGVLLLMAGANLLLALIASPAGLLESVGVASPLPITQEQWSLWANLLNYSVIGGFFVIEFAFRKRRFPGRYSGFFDFLRKLAGLGPVFWRDLLR</sequence>
<comment type="caution">
    <text evidence="2">The sequence shown here is derived from an EMBL/GenBank/DDBJ whole genome shotgun (WGS) entry which is preliminary data.</text>
</comment>
<feature type="transmembrane region" description="Helical" evidence="1">
    <location>
        <begin position="27"/>
        <end position="46"/>
    </location>
</feature>
<dbReference type="RefSeq" id="WP_232133988.1">
    <property type="nucleotide sequence ID" value="NZ_CP089507.1"/>
</dbReference>
<evidence type="ECO:0000256" key="1">
    <source>
        <dbReference type="SAM" id="Phobius"/>
    </source>
</evidence>
<feature type="transmembrane region" description="Helical" evidence="1">
    <location>
        <begin position="176"/>
        <end position="196"/>
    </location>
</feature>
<organism evidence="2 3">
    <name type="scientific">Luteimonas fraxinea</name>
    <dbReference type="NCBI Taxonomy" id="2901869"/>
    <lineage>
        <taxon>Bacteria</taxon>
        <taxon>Pseudomonadati</taxon>
        <taxon>Pseudomonadota</taxon>
        <taxon>Gammaproteobacteria</taxon>
        <taxon>Lysobacterales</taxon>
        <taxon>Lysobacteraceae</taxon>
        <taxon>Luteimonas</taxon>
    </lineage>
</organism>
<proteinExistence type="predicted"/>
<feature type="transmembrane region" description="Helical" evidence="1">
    <location>
        <begin position="73"/>
        <end position="92"/>
    </location>
</feature>
<gene>
    <name evidence="2" type="ORF">LTT95_00610</name>
</gene>
<name>A0ABS8U6S2_9GAMM</name>
<feature type="transmembrane region" description="Helical" evidence="1">
    <location>
        <begin position="132"/>
        <end position="156"/>
    </location>
</feature>
<evidence type="ECO:0000313" key="3">
    <source>
        <dbReference type="Proteomes" id="UP001430360"/>
    </source>
</evidence>
<reference evidence="2" key="2">
    <citation type="journal article" date="2022" name="Syst. Appl. Microbiol.">
        <title>Physiological and genomic characterisation of Luteimonas fraxinea sp. nov., a bacterial species associated with trees tolerant to ash dieback.</title>
        <authorList>
            <person name="Ulrich K."/>
            <person name="Becker R."/>
            <person name="Behrendt U."/>
            <person name="Kube M."/>
            <person name="Schneck V."/>
            <person name="Ulrich A."/>
        </authorList>
    </citation>
    <scope>NUCLEOTIDE SEQUENCE</scope>
    <source>
        <strain evidence="2">A1P009</strain>
    </source>
</reference>
<keyword evidence="1" id="KW-0812">Transmembrane</keyword>
<keyword evidence="1" id="KW-1133">Transmembrane helix</keyword>
<evidence type="ECO:0000313" key="2">
    <source>
        <dbReference type="EMBL" id="MCD9095442.1"/>
    </source>
</evidence>